<evidence type="ECO:0000256" key="4">
    <source>
        <dbReference type="ARBA" id="ARBA00022605"/>
    </source>
</evidence>
<comment type="catalytic activity">
    <reaction evidence="8">
        <text>L-histidinol phosphate + 2-oxoglutarate = 3-(imidazol-4-yl)-2-oxopropyl phosphate + L-glutamate</text>
        <dbReference type="Rhea" id="RHEA:23744"/>
        <dbReference type="ChEBI" id="CHEBI:16810"/>
        <dbReference type="ChEBI" id="CHEBI:29985"/>
        <dbReference type="ChEBI" id="CHEBI:57766"/>
        <dbReference type="ChEBI" id="CHEBI:57980"/>
        <dbReference type="EC" id="2.6.1.9"/>
    </reaction>
</comment>
<dbReference type="InterPro" id="IPR050106">
    <property type="entry name" value="HistidinolP_aminotransfase"/>
</dbReference>
<evidence type="ECO:0000313" key="12">
    <source>
        <dbReference type="Proteomes" id="UP000634476"/>
    </source>
</evidence>
<dbReference type="Pfam" id="PF00155">
    <property type="entry name" value="Aminotran_1_2"/>
    <property type="match status" value="1"/>
</dbReference>
<dbReference type="RefSeq" id="WP_203874613.1">
    <property type="nucleotide sequence ID" value="NZ_BOOK01000014.1"/>
</dbReference>
<dbReference type="InterPro" id="IPR000182">
    <property type="entry name" value="GNAT_dom"/>
</dbReference>
<dbReference type="SUPFAM" id="SSF55729">
    <property type="entry name" value="Acyl-CoA N-acyltransferases (Nat)"/>
    <property type="match status" value="1"/>
</dbReference>
<organism evidence="11 12">
    <name type="scientific">Planobispora takensis</name>
    <dbReference type="NCBI Taxonomy" id="1367882"/>
    <lineage>
        <taxon>Bacteria</taxon>
        <taxon>Bacillati</taxon>
        <taxon>Actinomycetota</taxon>
        <taxon>Actinomycetes</taxon>
        <taxon>Streptosporangiales</taxon>
        <taxon>Streptosporangiaceae</taxon>
        <taxon>Planobispora</taxon>
    </lineage>
</organism>
<name>A0A8J3SXM1_9ACTN</name>
<reference evidence="11" key="1">
    <citation type="submission" date="2021-01" db="EMBL/GenBank/DDBJ databases">
        <title>Whole genome shotgun sequence of Planobispora takensis NBRC 109077.</title>
        <authorList>
            <person name="Komaki H."/>
            <person name="Tamura T."/>
        </authorList>
    </citation>
    <scope>NUCLEOTIDE SEQUENCE</scope>
    <source>
        <strain evidence="11">NBRC 109077</strain>
    </source>
</reference>
<dbReference type="EC" id="2.6.1.-" evidence="9"/>
<dbReference type="Gene3D" id="3.90.1150.10">
    <property type="entry name" value="Aspartate Aminotransferase, domain 1"/>
    <property type="match status" value="1"/>
</dbReference>
<dbReference type="Gene3D" id="3.40.630.30">
    <property type="match status" value="1"/>
</dbReference>
<evidence type="ECO:0000256" key="6">
    <source>
        <dbReference type="ARBA" id="ARBA00022898"/>
    </source>
</evidence>
<evidence type="ECO:0000256" key="1">
    <source>
        <dbReference type="ARBA" id="ARBA00005011"/>
    </source>
</evidence>
<evidence type="ECO:0000259" key="10">
    <source>
        <dbReference type="PROSITE" id="PS51186"/>
    </source>
</evidence>
<dbReference type="Pfam" id="PF00583">
    <property type="entry name" value="Acetyltransf_1"/>
    <property type="match status" value="1"/>
</dbReference>
<dbReference type="GO" id="GO:0016747">
    <property type="term" value="F:acyltransferase activity, transferring groups other than amino-acyl groups"/>
    <property type="evidence" value="ECO:0007669"/>
    <property type="project" value="InterPro"/>
</dbReference>
<dbReference type="AlphaFoldDB" id="A0A8J3SXM1"/>
<dbReference type="GO" id="GO:0000105">
    <property type="term" value="P:L-histidine biosynthetic process"/>
    <property type="evidence" value="ECO:0007669"/>
    <property type="project" value="UniProtKB-KW"/>
</dbReference>
<keyword evidence="12" id="KW-1185">Reference proteome</keyword>
<comment type="caution">
    <text evidence="11">The sequence shown here is derived from an EMBL/GenBank/DDBJ whole genome shotgun (WGS) entry which is preliminary data.</text>
</comment>
<sequence>MVVDADELELRPGSRADREWIYRLRHEVYARELGQHAVNDAGRLSDELDEGNVYIVAARGGRPAGFISVTPPWRGRYSIDKYLRREEHPVLNRDGVFEIRILTVEPSRRGALTGKLLMYAALRWVMAHGGRTVVALGRSELLPMYLELGLTSTGVPVRSGELTFELLSGEVADLAERTLRTYGPVLRALEPQVRWSLETPFLPAAGACEHGGSSIEALGRRFDTLGAHGDIVPADVLDAWFPPAPAAAAALTAHQDWIAHTSPPTQAEGLIEEVAARRSLPAESVAVGAGSSDLIFRAFRGWLDASSRVLLVDPSYGEYAHVVERVIGARADRFALRREEGWRIDPDRLAAALRGRYDLVVVVNPNNPTGVHLGADELREVLATAPDGTRFWIDEAYVGYAGPGQSLEPYAASAGNAVVCTSLSKMYALSGLRAAYLTAPAQVAAEVRRWTPPWAVSLPAQIAAVHALGDPGYYAGRWARTRTLRAELAAALAATGEDVHVQETVANFVLLTLPYGGPGAARLVRRCREQGVFLRDLSPMSPAFEGRTVRIAVRGAAANARIAATVAEALRDLVKDAT</sequence>
<dbReference type="GO" id="GO:0030170">
    <property type="term" value="F:pyridoxal phosphate binding"/>
    <property type="evidence" value="ECO:0007669"/>
    <property type="project" value="InterPro"/>
</dbReference>
<accession>A0A8J3SXM1</accession>
<feature type="domain" description="N-acetyltransferase" evidence="10">
    <location>
        <begin position="8"/>
        <end position="180"/>
    </location>
</feature>
<dbReference type="PANTHER" id="PTHR43643:SF6">
    <property type="entry name" value="HISTIDINOL-PHOSPHATE AMINOTRANSFERASE"/>
    <property type="match status" value="1"/>
</dbReference>
<keyword evidence="5 9" id="KW-0808">Transferase</keyword>
<dbReference type="CDD" id="cd04301">
    <property type="entry name" value="NAT_SF"/>
    <property type="match status" value="1"/>
</dbReference>
<comment type="similarity">
    <text evidence="2">Belongs to the class-II pyridoxal-phosphate-dependent aminotransferase family. Histidinol-phosphate aminotransferase subfamily.</text>
</comment>
<keyword evidence="6" id="KW-0663">Pyridoxal phosphate</keyword>
<comment type="pathway">
    <text evidence="1">Amino-acid biosynthesis; L-histidine biosynthesis; L-histidine from 5-phospho-alpha-D-ribose 1-diphosphate: step 7/9.</text>
</comment>
<proteinExistence type="inferred from homology"/>
<comment type="similarity">
    <text evidence="9">Belongs to the class-I pyridoxal-phosphate-dependent aminotransferase family.</text>
</comment>
<dbReference type="InterPro" id="IPR015422">
    <property type="entry name" value="PyrdxlP-dep_Trfase_small"/>
</dbReference>
<dbReference type="InterPro" id="IPR015424">
    <property type="entry name" value="PyrdxlP-dep_Trfase"/>
</dbReference>
<comment type="cofactor">
    <cofactor evidence="9">
        <name>pyridoxal 5'-phosphate</name>
        <dbReference type="ChEBI" id="CHEBI:597326"/>
    </cofactor>
</comment>
<evidence type="ECO:0000256" key="5">
    <source>
        <dbReference type="ARBA" id="ARBA00022679"/>
    </source>
</evidence>
<dbReference type="InterPro" id="IPR004839">
    <property type="entry name" value="Aminotransferase_I/II_large"/>
</dbReference>
<dbReference type="SUPFAM" id="SSF53383">
    <property type="entry name" value="PLP-dependent transferases"/>
    <property type="match status" value="1"/>
</dbReference>
<evidence type="ECO:0000256" key="9">
    <source>
        <dbReference type="RuleBase" id="RU000481"/>
    </source>
</evidence>
<dbReference type="CDD" id="cd00609">
    <property type="entry name" value="AAT_like"/>
    <property type="match status" value="1"/>
</dbReference>
<keyword evidence="3 9" id="KW-0032">Aminotransferase</keyword>
<dbReference type="Gene3D" id="3.40.640.10">
    <property type="entry name" value="Type I PLP-dependent aspartate aminotransferase-like (Major domain)"/>
    <property type="match status" value="1"/>
</dbReference>
<dbReference type="PROSITE" id="PS51186">
    <property type="entry name" value="GNAT"/>
    <property type="match status" value="1"/>
</dbReference>
<protein>
    <recommendedName>
        <fullName evidence="9">Aminotransferase</fullName>
        <ecNumber evidence="9">2.6.1.-</ecNumber>
    </recommendedName>
</protein>
<dbReference type="Proteomes" id="UP000634476">
    <property type="component" value="Unassembled WGS sequence"/>
</dbReference>
<evidence type="ECO:0000256" key="7">
    <source>
        <dbReference type="ARBA" id="ARBA00023102"/>
    </source>
</evidence>
<evidence type="ECO:0000256" key="3">
    <source>
        <dbReference type="ARBA" id="ARBA00022576"/>
    </source>
</evidence>
<keyword evidence="7" id="KW-0368">Histidine biosynthesis</keyword>
<evidence type="ECO:0000256" key="8">
    <source>
        <dbReference type="ARBA" id="ARBA00047481"/>
    </source>
</evidence>
<dbReference type="InterPro" id="IPR004838">
    <property type="entry name" value="NHTrfase_class1_PyrdxlP-BS"/>
</dbReference>
<dbReference type="PANTHER" id="PTHR43643">
    <property type="entry name" value="HISTIDINOL-PHOSPHATE AMINOTRANSFERASE 2"/>
    <property type="match status" value="1"/>
</dbReference>
<gene>
    <name evidence="11" type="ORF">Pta02_22030</name>
</gene>
<dbReference type="GO" id="GO:0004400">
    <property type="term" value="F:histidinol-phosphate transaminase activity"/>
    <property type="evidence" value="ECO:0007669"/>
    <property type="project" value="UniProtKB-EC"/>
</dbReference>
<keyword evidence="4" id="KW-0028">Amino-acid biosynthesis</keyword>
<evidence type="ECO:0000256" key="2">
    <source>
        <dbReference type="ARBA" id="ARBA00007970"/>
    </source>
</evidence>
<dbReference type="InterPro" id="IPR015421">
    <property type="entry name" value="PyrdxlP-dep_Trfase_major"/>
</dbReference>
<dbReference type="EMBL" id="BOOK01000014">
    <property type="protein sequence ID" value="GII00195.1"/>
    <property type="molecule type" value="Genomic_DNA"/>
</dbReference>
<dbReference type="PROSITE" id="PS00105">
    <property type="entry name" value="AA_TRANSFER_CLASS_1"/>
    <property type="match status" value="1"/>
</dbReference>
<evidence type="ECO:0000313" key="11">
    <source>
        <dbReference type="EMBL" id="GII00195.1"/>
    </source>
</evidence>
<dbReference type="InterPro" id="IPR016181">
    <property type="entry name" value="Acyl_CoA_acyltransferase"/>
</dbReference>